<dbReference type="Gene3D" id="3.40.50.300">
    <property type="entry name" value="P-loop containing nucleotide triphosphate hydrolases"/>
    <property type="match status" value="1"/>
</dbReference>
<dbReference type="SUPFAM" id="SSF52540">
    <property type="entry name" value="P-loop containing nucleoside triphosphate hydrolases"/>
    <property type="match status" value="1"/>
</dbReference>
<dbReference type="RefSeq" id="WP_092539109.1">
    <property type="nucleotide sequence ID" value="NZ_FNKQ01000005.1"/>
</dbReference>
<dbReference type="GO" id="GO:0005524">
    <property type="term" value="F:ATP binding"/>
    <property type="evidence" value="ECO:0007669"/>
    <property type="project" value="UniProtKB-KW"/>
</dbReference>
<evidence type="ECO:0000259" key="6">
    <source>
        <dbReference type="PROSITE" id="PS50893"/>
    </source>
</evidence>
<dbReference type="PROSITE" id="PS00211">
    <property type="entry name" value="ABC_TRANSPORTER_1"/>
    <property type="match status" value="1"/>
</dbReference>
<sequence length="317" mass="34118">MTAITTNRLTKRYGGVTAVNDLDLTVEEGEVFGFLGPNGAGKSTTINVLLGFTSPTAGRATVLGRDAVTESKSVRSRIGLLPEGYHLYENLTGRHHIVSAIETKRASDDPDRILERVGLASDAAHRPVGGYSKGMAQRLTLGIALVGNPELLILDEPSSGLDPTGIKHVREIVREEADRGTTVFFSSHHLEQVEKVCDRIGIMRDGSLATVGDIDTLREKTGGNVITVTVESPPDAARVRDIAGVSDVTVTETTVRLACTPEAEQIQILNRLDRFTTVQEFETEDTSLESLFETFTSDDATVDHDTDDRSGVDAGGE</sequence>
<keyword evidence="2" id="KW-0813">Transport</keyword>
<dbReference type="Proteomes" id="UP000199289">
    <property type="component" value="Unassembled WGS sequence"/>
</dbReference>
<dbReference type="GO" id="GO:0016887">
    <property type="term" value="F:ATP hydrolysis activity"/>
    <property type="evidence" value="ECO:0007669"/>
    <property type="project" value="InterPro"/>
</dbReference>
<proteinExistence type="inferred from homology"/>
<organism evidence="8 9">
    <name type="scientific">Halopelagius longus</name>
    <dbReference type="NCBI Taxonomy" id="1236180"/>
    <lineage>
        <taxon>Archaea</taxon>
        <taxon>Methanobacteriati</taxon>
        <taxon>Methanobacteriota</taxon>
        <taxon>Stenosarchaea group</taxon>
        <taxon>Halobacteria</taxon>
        <taxon>Halobacteriales</taxon>
        <taxon>Haloferacaceae</taxon>
    </lineage>
</organism>
<evidence type="ECO:0000256" key="4">
    <source>
        <dbReference type="ARBA" id="ARBA00022840"/>
    </source>
</evidence>
<dbReference type="SMART" id="SM00382">
    <property type="entry name" value="AAA"/>
    <property type="match status" value="1"/>
</dbReference>
<evidence type="ECO:0000256" key="1">
    <source>
        <dbReference type="ARBA" id="ARBA00005417"/>
    </source>
</evidence>
<evidence type="ECO:0000313" key="10">
    <source>
        <dbReference type="Proteomes" id="UP000255421"/>
    </source>
</evidence>
<reference evidence="8" key="2">
    <citation type="submission" date="2016-10" db="EMBL/GenBank/DDBJ databases">
        <authorList>
            <person name="de Groot N.N."/>
        </authorList>
    </citation>
    <scope>NUCLEOTIDE SEQUENCE [LARGE SCALE GENOMIC DNA]</scope>
    <source>
        <strain evidence="8">CGMCC 1.12397</strain>
    </source>
</reference>
<keyword evidence="10" id="KW-1185">Reference proteome</keyword>
<gene>
    <name evidence="7" type="ORF">DWB78_17225</name>
    <name evidence="8" type="ORF">SAMN05216278_3470</name>
</gene>
<dbReference type="Pfam" id="PF13732">
    <property type="entry name" value="DrrA1-3_C"/>
    <property type="match status" value="1"/>
</dbReference>
<evidence type="ECO:0000256" key="5">
    <source>
        <dbReference type="SAM" id="MobiDB-lite"/>
    </source>
</evidence>
<feature type="domain" description="ABC transporter" evidence="6">
    <location>
        <begin position="4"/>
        <end position="230"/>
    </location>
</feature>
<dbReference type="PANTHER" id="PTHR43335:SF4">
    <property type="entry name" value="ABC TRANSPORTER, ATP-BINDING PROTEIN"/>
    <property type="match status" value="1"/>
</dbReference>
<keyword evidence="4 8" id="KW-0067">ATP-binding</keyword>
<protein>
    <submittedName>
        <fullName evidence="7">ABC transporter ATP-binding protein</fullName>
    </submittedName>
    <submittedName>
        <fullName evidence="8">ABC-2 type transport system ATP-binding protein</fullName>
    </submittedName>
</protein>
<dbReference type="EMBL" id="FNKQ01000005">
    <property type="protein sequence ID" value="SDR07252.1"/>
    <property type="molecule type" value="Genomic_DNA"/>
</dbReference>
<dbReference type="Proteomes" id="UP000255421">
    <property type="component" value="Unassembled WGS sequence"/>
</dbReference>
<keyword evidence="3" id="KW-0547">Nucleotide-binding</keyword>
<dbReference type="InterPro" id="IPR003439">
    <property type="entry name" value="ABC_transporter-like_ATP-bd"/>
</dbReference>
<evidence type="ECO:0000256" key="2">
    <source>
        <dbReference type="ARBA" id="ARBA00022448"/>
    </source>
</evidence>
<dbReference type="InterPro" id="IPR017871">
    <property type="entry name" value="ABC_transporter-like_CS"/>
</dbReference>
<comment type="similarity">
    <text evidence="1">Belongs to the ABC transporter superfamily.</text>
</comment>
<dbReference type="PROSITE" id="PS50893">
    <property type="entry name" value="ABC_TRANSPORTER_2"/>
    <property type="match status" value="1"/>
</dbReference>
<feature type="region of interest" description="Disordered" evidence="5">
    <location>
        <begin position="298"/>
        <end position="317"/>
    </location>
</feature>
<name>A0A1H1G202_9EURY</name>
<accession>A0A1H1G202</accession>
<feature type="compositionally biased region" description="Basic and acidic residues" evidence="5">
    <location>
        <begin position="301"/>
        <end position="311"/>
    </location>
</feature>
<dbReference type="OrthoDB" id="87732at2157"/>
<evidence type="ECO:0000313" key="7">
    <source>
        <dbReference type="EMBL" id="RDI69891.1"/>
    </source>
</evidence>
<dbReference type="PANTHER" id="PTHR43335">
    <property type="entry name" value="ABC TRANSPORTER, ATP-BINDING PROTEIN"/>
    <property type="match status" value="1"/>
</dbReference>
<dbReference type="EMBL" id="QQST01000003">
    <property type="protein sequence ID" value="RDI69891.1"/>
    <property type="molecule type" value="Genomic_DNA"/>
</dbReference>
<evidence type="ECO:0000313" key="9">
    <source>
        <dbReference type="Proteomes" id="UP000199289"/>
    </source>
</evidence>
<dbReference type="InterPro" id="IPR025302">
    <property type="entry name" value="DrrA1/2-like_C"/>
</dbReference>
<reference evidence="9" key="1">
    <citation type="submission" date="2016-10" db="EMBL/GenBank/DDBJ databases">
        <authorList>
            <person name="Varghese N."/>
            <person name="Submissions S."/>
        </authorList>
    </citation>
    <scope>NUCLEOTIDE SEQUENCE [LARGE SCALE GENOMIC DNA]</scope>
    <source>
        <strain evidence="9">CGMCC 1.12397</strain>
    </source>
</reference>
<evidence type="ECO:0000313" key="8">
    <source>
        <dbReference type="EMBL" id="SDR07252.1"/>
    </source>
</evidence>
<dbReference type="InterPro" id="IPR027417">
    <property type="entry name" value="P-loop_NTPase"/>
</dbReference>
<dbReference type="InterPro" id="IPR003593">
    <property type="entry name" value="AAA+_ATPase"/>
</dbReference>
<reference evidence="7 10" key="3">
    <citation type="submission" date="2018-07" db="EMBL/GenBank/DDBJ databases">
        <title>Genome sequence of extremly halophilic archaeon Halopelagius longus strain BC12-B1.</title>
        <authorList>
            <person name="Zhang X."/>
        </authorList>
    </citation>
    <scope>NUCLEOTIDE SEQUENCE [LARGE SCALE GENOMIC DNA]</scope>
    <source>
        <strain evidence="7 10">BC12-B1</strain>
    </source>
</reference>
<dbReference type="AlphaFoldDB" id="A0A1H1G202"/>
<evidence type="ECO:0000256" key="3">
    <source>
        <dbReference type="ARBA" id="ARBA00022741"/>
    </source>
</evidence>
<dbReference type="Pfam" id="PF00005">
    <property type="entry name" value="ABC_tran"/>
    <property type="match status" value="1"/>
</dbReference>